<dbReference type="OrthoDB" id="6239655at2759"/>
<keyword evidence="2" id="KW-0472">Membrane</keyword>
<feature type="transmembrane region" description="Helical" evidence="2">
    <location>
        <begin position="512"/>
        <end position="535"/>
    </location>
</feature>
<dbReference type="Proteomes" id="UP000308267">
    <property type="component" value="Unassembled WGS sequence"/>
</dbReference>
<name>A0A4S2KH87_OPIFE</name>
<dbReference type="AlphaFoldDB" id="A0A4S2KH87"/>
<dbReference type="EMBL" id="SJOL01011346">
    <property type="protein sequence ID" value="TGZ48843.1"/>
    <property type="molecule type" value="Genomic_DNA"/>
</dbReference>
<keyword evidence="2" id="KW-0812">Transmembrane</keyword>
<accession>A0A4S2KH87</accession>
<keyword evidence="4" id="KW-1185">Reference proteome</keyword>
<evidence type="ECO:0000256" key="1">
    <source>
        <dbReference type="SAM" id="MobiDB-lite"/>
    </source>
</evidence>
<keyword evidence="2" id="KW-1133">Transmembrane helix</keyword>
<reference evidence="3 4" key="1">
    <citation type="journal article" date="2019" name="BMC Genomics">
        <title>New insights from Opisthorchis felineus genome: update on genomics of the epidemiologically important liver flukes.</title>
        <authorList>
            <person name="Ershov N.I."/>
            <person name="Mordvinov V.A."/>
            <person name="Prokhortchouk E.B."/>
            <person name="Pakharukova M.Y."/>
            <person name="Gunbin K.V."/>
            <person name="Ustyantsev K."/>
            <person name="Genaev M.A."/>
            <person name="Blinov A.G."/>
            <person name="Mazur A."/>
            <person name="Boulygina E."/>
            <person name="Tsygankova S."/>
            <person name="Khrameeva E."/>
            <person name="Chekanov N."/>
            <person name="Fan G."/>
            <person name="Xiao A."/>
            <person name="Zhang H."/>
            <person name="Xu X."/>
            <person name="Yang H."/>
            <person name="Solovyev V."/>
            <person name="Lee S.M."/>
            <person name="Liu X."/>
            <person name="Afonnikov D.A."/>
            <person name="Skryabin K.G."/>
        </authorList>
    </citation>
    <scope>NUCLEOTIDE SEQUENCE [LARGE SCALE GENOMIC DNA]</scope>
    <source>
        <strain evidence="3">AK-0245</strain>
        <tissue evidence="3">Whole organism</tissue>
    </source>
</reference>
<protein>
    <submittedName>
        <fullName evidence="3">Uncharacterized protein</fullName>
    </submittedName>
</protein>
<proteinExistence type="predicted"/>
<evidence type="ECO:0000256" key="2">
    <source>
        <dbReference type="SAM" id="Phobius"/>
    </source>
</evidence>
<comment type="caution">
    <text evidence="3">The sequence shown here is derived from an EMBL/GenBank/DDBJ whole genome shotgun (WGS) entry which is preliminary data.</text>
</comment>
<sequence length="584" mass="65136">MQAETNGPGRQLTVAQASFKDGDFERARSICIDCLKTLESHHVCATFTQCLFLAARSSARLASNEELETKLVAADFHLCDENVCVLLHSLDPGGGILFSGTLESFENLRLQMATVELDLGHSSVRTPDRDILRFLCELCLDAGLPSCALNLALQLHSVARQERHEFPDTDSNGIEWMQTKSCETPLFSSYVSVDPTPVGLSAELWTRIVKICSQVSPLLAVVPDGDPPPKCFSYGENGSAACGENKELLFLEAPHFVKVHEFSAKEQQLLAHSLALHEQQQLSECEQQTEEKQQHTGLSSGVCTDVPVQPVNEDYLAAVYDMTDCSQRTATARAELDVTTVDGETTAVYQRASAKDQAAWDFSENLDDMSALTEPSPEDEQFFDSPMKEDSSLIRHRRTSILRCTDRSILSPDGEHNRSVRKRVRFSLGAAHPSPALEAEYGGRSNRRRLIDFARRRQLLANGADASDLFPADNLYNVLFNTNYNPLFLMFRCTRYLLKLIHTLIVHARVQLFIWCSLLVCLFFIATLLVCGSCLNIPWSTLFPPPSLVTKSWNDGAPSTSLTSEVCTRYFVWLNSYWTQWVGS</sequence>
<gene>
    <name evidence="3" type="ORF">CRM22_010959</name>
</gene>
<evidence type="ECO:0000313" key="4">
    <source>
        <dbReference type="Proteomes" id="UP000308267"/>
    </source>
</evidence>
<feature type="region of interest" description="Disordered" evidence="1">
    <location>
        <begin position="370"/>
        <end position="391"/>
    </location>
</feature>
<organism evidence="3 4">
    <name type="scientific">Opisthorchis felineus</name>
    <dbReference type="NCBI Taxonomy" id="147828"/>
    <lineage>
        <taxon>Eukaryota</taxon>
        <taxon>Metazoa</taxon>
        <taxon>Spiralia</taxon>
        <taxon>Lophotrochozoa</taxon>
        <taxon>Platyhelminthes</taxon>
        <taxon>Trematoda</taxon>
        <taxon>Digenea</taxon>
        <taxon>Opisthorchiida</taxon>
        <taxon>Opisthorchiata</taxon>
        <taxon>Opisthorchiidae</taxon>
        <taxon>Opisthorchis</taxon>
    </lineage>
</organism>
<evidence type="ECO:0000313" key="3">
    <source>
        <dbReference type="EMBL" id="TGZ48843.1"/>
    </source>
</evidence>